<evidence type="ECO:0008006" key="3">
    <source>
        <dbReference type="Google" id="ProtNLM"/>
    </source>
</evidence>
<name>A0A1Y2MZ62_PSEAH</name>
<gene>
    <name evidence="1" type="ORF">BG845_02950</name>
</gene>
<dbReference type="OrthoDB" id="5195799at2"/>
<proteinExistence type="predicted"/>
<evidence type="ECO:0000313" key="2">
    <source>
        <dbReference type="Proteomes" id="UP000194360"/>
    </source>
</evidence>
<reference evidence="1 2" key="1">
    <citation type="submission" date="2016-09" db="EMBL/GenBank/DDBJ databases">
        <title>Pseudonocardia autotrophica DSM535, a candidate organism with high potential of specific P450 cytochromes.</title>
        <authorList>
            <person name="Grumaz C."/>
            <person name="Vainshtein Y."/>
            <person name="Kirstahler P."/>
            <person name="Sohn K."/>
        </authorList>
    </citation>
    <scope>NUCLEOTIDE SEQUENCE [LARGE SCALE GENOMIC DNA]</scope>
    <source>
        <strain evidence="1 2">DSM 535</strain>
    </source>
</reference>
<keyword evidence="2" id="KW-1185">Reference proteome</keyword>
<sequence length="97" mass="9837">MTERTGPGPEDVAAAVLQHPSVLRLDGGPFGTVASYLPGLRVYGVRLGDPVEIAVVVALGRPFGEIADEVAAGVRGVLGDETLEVEVTVADVGAVAT</sequence>
<organism evidence="1 2">
    <name type="scientific">Pseudonocardia autotrophica</name>
    <name type="common">Amycolata autotrophica</name>
    <name type="synonym">Nocardia autotrophica</name>
    <dbReference type="NCBI Taxonomy" id="2074"/>
    <lineage>
        <taxon>Bacteria</taxon>
        <taxon>Bacillati</taxon>
        <taxon>Actinomycetota</taxon>
        <taxon>Actinomycetes</taxon>
        <taxon>Pseudonocardiales</taxon>
        <taxon>Pseudonocardiaceae</taxon>
        <taxon>Pseudonocardia</taxon>
    </lineage>
</organism>
<dbReference type="Proteomes" id="UP000194360">
    <property type="component" value="Unassembled WGS sequence"/>
</dbReference>
<dbReference type="EMBL" id="MIGB01000014">
    <property type="protein sequence ID" value="OSY40127.1"/>
    <property type="molecule type" value="Genomic_DNA"/>
</dbReference>
<evidence type="ECO:0000313" key="1">
    <source>
        <dbReference type="EMBL" id="OSY40127.1"/>
    </source>
</evidence>
<protein>
    <recommendedName>
        <fullName evidence="3">Asp23/Gls24 family envelope stress response protein</fullName>
    </recommendedName>
</protein>
<dbReference type="AlphaFoldDB" id="A0A1Y2MZ62"/>
<dbReference type="STRING" id="2074.BG845_02950"/>
<dbReference type="RefSeq" id="WP_085913188.1">
    <property type="nucleotide sequence ID" value="NZ_AP018920.1"/>
</dbReference>
<comment type="caution">
    <text evidence="1">The sequence shown here is derived from an EMBL/GenBank/DDBJ whole genome shotgun (WGS) entry which is preliminary data.</text>
</comment>
<accession>A0A1Y2MZ62</accession>